<evidence type="ECO:0000313" key="3">
    <source>
        <dbReference type="Proteomes" id="UP001286313"/>
    </source>
</evidence>
<sequence length="139" mass="15572">MLLSTTTLLPSTRGGSDHDSTRSRKRERSSQRKSKSPFKRHRHSLSTTARSRSPKRSSSNSETLKINDICRIIEEIVSGLFTNNKPDIPTQAPQQSREQLLAEPDISLEQLAPVPLDEWVNSLSQSDATEMAAEMSDPR</sequence>
<reference evidence="2" key="1">
    <citation type="submission" date="2023-10" db="EMBL/GenBank/DDBJ databases">
        <title>Genome assemblies of two species of porcelain crab, Petrolisthes cinctipes and Petrolisthes manimaculis (Anomura: Porcellanidae).</title>
        <authorList>
            <person name="Angst P."/>
        </authorList>
    </citation>
    <scope>NUCLEOTIDE SEQUENCE</scope>
    <source>
        <strain evidence="2">PB745_01</strain>
        <tissue evidence="2">Gill</tissue>
    </source>
</reference>
<name>A0AAE1FBS3_PETCI</name>
<keyword evidence="3" id="KW-1185">Reference proteome</keyword>
<feature type="compositionally biased region" description="Low complexity" evidence="1">
    <location>
        <begin position="46"/>
        <end position="63"/>
    </location>
</feature>
<comment type="caution">
    <text evidence="2">The sequence shown here is derived from an EMBL/GenBank/DDBJ whole genome shotgun (WGS) entry which is preliminary data.</text>
</comment>
<feature type="region of interest" description="Disordered" evidence="1">
    <location>
        <begin position="1"/>
        <end position="64"/>
    </location>
</feature>
<evidence type="ECO:0000256" key="1">
    <source>
        <dbReference type="SAM" id="MobiDB-lite"/>
    </source>
</evidence>
<dbReference type="AlphaFoldDB" id="A0AAE1FBS3"/>
<protein>
    <submittedName>
        <fullName evidence="2">Uncharacterized protein</fullName>
    </submittedName>
</protein>
<evidence type="ECO:0000313" key="2">
    <source>
        <dbReference type="EMBL" id="KAK3870167.1"/>
    </source>
</evidence>
<dbReference type="EMBL" id="JAWQEG010002709">
    <property type="protein sequence ID" value="KAK3870167.1"/>
    <property type="molecule type" value="Genomic_DNA"/>
</dbReference>
<feature type="compositionally biased region" description="Low complexity" evidence="1">
    <location>
        <begin position="1"/>
        <end position="12"/>
    </location>
</feature>
<organism evidence="2 3">
    <name type="scientific">Petrolisthes cinctipes</name>
    <name type="common">Flat porcelain crab</name>
    <dbReference type="NCBI Taxonomy" id="88211"/>
    <lineage>
        <taxon>Eukaryota</taxon>
        <taxon>Metazoa</taxon>
        <taxon>Ecdysozoa</taxon>
        <taxon>Arthropoda</taxon>
        <taxon>Crustacea</taxon>
        <taxon>Multicrustacea</taxon>
        <taxon>Malacostraca</taxon>
        <taxon>Eumalacostraca</taxon>
        <taxon>Eucarida</taxon>
        <taxon>Decapoda</taxon>
        <taxon>Pleocyemata</taxon>
        <taxon>Anomura</taxon>
        <taxon>Galatheoidea</taxon>
        <taxon>Porcellanidae</taxon>
        <taxon>Petrolisthes</taxon>
    </lineage>
</organism>
<gene>
    <name evidence="2" type="ORF">Pcinc_024569</name>
</gene>
<dbReference type="Proteomes" id="UP001286313">
    <property type="component" value="Unassembled WGS sequence"/>
</dbReference>
<accession>A0AAE1FBS3</accession>
<feature type="compositionally biased region" description="Basic residues" evidence="1">
    <location>
        <begin position="23"/>
        <end position="44"/>
    </location>
</feature>
<proteinExistence type="predicted"/>